<keyword evidence="3" id="KW-1185">Reference proteome</keyword>
<feature type="domain" description="BFN" evidence="1">
    <location>
        <begin position="3"/>
        <end position="133"/>
    </location>
</feature>
<evidence type="ECO:0000313" key="3">
    <source>
        <dbReference type="Proteomes" id="UP000016023"/>
    </source>
</evidence>
<dbReference type="HOGENOM" id="CLU_124437_0_0_10"/>
<dbReference type="PATRIC" id="fig|883158.3.peg.241"/>
<dbReference type="PROSITE" id="PS51658">
    <property type="entry name" value="BFN"/>
    <property type="match status" value="1"/>
</dbReference>
<name>H1PZZ6_9BACT</name>
<dbReference type="Proteomes" id="UP000016023">
    <property type="component" value="Unassembled WGS sequence"/>
</dbReference>
<dbReference type="AlphaFoldDB" id="H1PZZ6"/>
<dbReference type="InterPro" id="IPR036104">
    <property type="entry name" value="BFN_sf"/>
</dbReference>
<comment type="caution">
    <text evidence="2">The sequence shown here is derived from an EMBL/GenBank/DDBJ whole genome shotgun (WGS) entry which is preliminary data.</text>
</comment>
<protein>
    <recommendedName>
        <fullName evidence="1">BFN domain-containing protein</fullName>
    </recommendedName>
</protein>
<organism evidence="2 3">
    <name type="scientific">Prevotella micans F0438</name>
    <dbReference type="NCBI Taxonomy" id="883158"/>
    <lineage>
        <taxon>Bacteria</taxon>
        <taxon>Pseudomonadati</taxon>
        <taxon>Bacteroidota</taxon>
        <taxon>Bacteroidia</taxon>
        <taxon>Bacteroidales</taxon>
        <taxon>Prevotellaceae</taxon>
        <taxon>Prevotella</taxon>
    </lineage>
</organism>
<accession>H1PZZ6</accession>
<evidence type="ECO:0000313" key="2">
    <source>
        <dbReference type="EMBL" id="EHO74580.1"/>
    </source>
</evidence>
<dbReference type="Pfam" id="PF02577">
    <property type="entry name" value="BFN_dom"/>
    <property type="match status" value="1"/>
</dbReference>
<dbReference type="InterPro" id="IPR001943">
    <property type="entry name" value="UVR_dom"/>
</dbReference>
<reference evidence="2 3" key="1">
    <citation type="submission" date="2011-12" db="EMBL/GenBank/DDBJ databases">
        <title>The Genome Sequence of Prevotella micans F0438.</title>
        <authorList>
            <consortium name="The Broad Institute Genome Sequencing Platform"/>
            <person name="Earl A."/>
            <person name="Ward D."/>
            <person name="Feldgarden M."/>
            <person name="Gevers D."/>
            <person name="Izard J."/>
            <person name="Baranova O.V."/>
            <person name="Blanton J.M."/>
            <person name="Wade W.G."/>
            <person name="Dewhirst F.E."/>
            <person name="Young S.K."/>
            <person name="Zeng Q."/>
            <person name="Gargeya S."/>
            <person name="Fitzgerald M."/>
            <person name="Haas B."/>
            <person name="Abouelleil A."/>
            <person name="Alvarado L."/>
            <person name="Arachchi H.M."/>
            <person name="Berlin A."/>
            <person name="Chapman S.B."/>
            <person name="Gearin G."/>
            <person name="Goldberg J."/>
            <person name="Griggs A."/>
            <person name="Gujja S."/>
            <person name="Hansen M."/>
            <person name="Heiman D."/>
            <person name="Howarth C."/>
            <person name="Larimer J."/>
            <person name="Lui A."/>
            <person name="MacDonald P.J.P."/>
            <person name="McCowen C."/>
            <person name="Montmayeur A."/>
            <person name="Murphy C."/>
            <person name="Neiman D."/>
            <person name="Pearson M."/>
            <person name="Priest M."/>
            <person name="Roberts A."/>
            <person name="Saif S."/>
            <person name="Shea T."/>
            <person name="Sisk P."/>
            <person name="Stolte C."/>
            <person name="Sykes S."/>
            <person name="Wortman J."/>
            <person name="Nusbaum C."/>
            <person name="Birren B."/>
        </authorList>
    </citation>
    <scope>NUCLEOTIDE SEQUENCE [LARGE SCALE GENOMIC DNA]</scope>
    <source>
        <strain evidence="2 3">F0438</strain>
    </source>
</reference>
<dbReference type="EMBL" id="AGWK01000006">
    <property type="protein sequence ID" value="EHO74580.1"/>
    <property type="molecule type" value="Genomic_DNA"/>
</dbReference>
<dbReference type="STRING" id="883158.HMPREF9140_00234"/>
<sequence length="182" mass="20969">MNKVQLIFKGMTEIVGSEKLLLLVLTDIDKKRQIAIVSTHHFGYEIGLRITQTPITEKLLPEVLCRVNPEMTAQYYEILLDHVFDGQYNALLVRKYDLSTTSLRASDAILLAHIAHLNVFMEEELFNRQSTPVIADEERMPLPLNTLSAEMLRNALKRAIAEENYELASLLRDEMNKREKKE</sequence>
<dbReference type="RefSeq" id="WP_006951161.1">
    <property type="nucleotide sequence ID" value="NZ_JH594521.1"/>
</dbReference>
<dbReference type="GO" id="GO:0004518">
    <property type="term" value="F:nuclease activity"/>
    <property type="evidence" value="ECO:0007669"/>
    <property type="project" value="InterPro"/>
</dbReference>
<dbReference type="Pfam" id="PF02151">
    <property type="entry name" value="UVR"/>
    <property type="match status" value="1"/>
</dbReference>
<evidence type="ECO:0000259" key="1">
    <source>
        <dbReference type="PROSITE" id="PS51658"/>
    </source>
</evidence>
<dbReference type="InterPro" id="IPR003729">
    <property type="entry name" value="Bi_nuclease_dom"/>
</dbReference>
<proteinExistence type="predicted"/>
<dbReference type="SUPFAM" id="SSF103256">
    <property type="entry name" value="Hypothetical protein TM0160"/>
    <property type="match status" value="1"/>
</dbReference>
<gene>
    <name evidence="2" type="ORF">HMPREF9140_00234</name>
</gene>
<dbReference type="Gene3D" id="3.10.690.10">
    <property type="entry name" value="Bifunctional nuclease domain"/>
    <property type="match status" value="1"/>
</dbReference>